<proteinExistence type="predicted"/>
<dbReference type="Proteomes" id="UP000011182">
    <property type="component" value="Unassembled WGS sequence"/>
</dbReference>
<organism evidence="1 2">
    <name type="scientific">Bacillus inaquosorum KCTC 13429</name>
    <dbReference type="NCBI Taxonomy" id="1236548"/>
    <lineage>
        <taxon>Bacteria</taxon>
        <taxon>Bacillati</taxon>
        <taxon>Bacillota</taxon>
        <taxon>Bacilli</taxon>
        <taxon>Bacillales</taxon>
        <taxon>Bacillaceae</taxon>
        <taxon>Bacillus</taxon>
    </lineage>
</organism>
<protein>
    <submittedName>
        <fullName evidence="1">Uncharacterized protein</fullName>
    </submittedName>
</protein>
<dbReference type="EMBL" id="AMXN01000001">
    <property type="protein sequence ID" value="ELS63146.1"/>
    <property type="molecule type" value="Genomic_DNA"/>
</dbReference>
<evidence type="ECO:0000313" key="1">
    <source>
        <dbReference type="EMBL" id="ELS63146.1"/>
    </source>
</evidence>
<comment type="caution">
    <text evidence="1">The sequence shown here is derived from an EMBL/GenBank/DDBJ whole genome shotgun (WGS) entry which is preliminary data.</text>
</comment>
<dbReference type="AlphaFoldDB" id="A0A9W5LM03"/>
<reference evidence="1 2" key="1">
    <citation type="journal article" date="2014" name="Syst. Appl. Microbiol.">
        <title>Genomic insights into the taxonomic status of the three subspecies of Bacillus subtilis.</title>
        <authorList>
            <person name="Yi H."/>
            <person name="Chun J."/>
            <person name="Cha C.J."/>
        </authorList>
    </citation>
    <scope>NUCLEOTIDE SEQUENCE [LARGE SCALE GENOMIC DNA]</scope>
    <source>
        <strain evidence="1 2">KCTC 13429</strain>
    </source>
</reference>
<name>A0A9W5LM03_9BACI</name>
<evidence type="ECO:0000313" key="2">
    <source>
        <dbReference type="Proteomes" id="UP000011182"/>
    </source>
</evidence>
<accession>A0A9W5LM03</accession>
<gene>
    <name evidence="1" type="ORF">BSI_05370</name>
</gene>
<keyword evidence="2" id="KW-1185">Reference proteome</keyword>
<sequence>MARKLKNRVADTMSLQDMFFMVHLLFSMMFDIYIGEKREFDSKEEKIFSWTDYLAECRFFPQEEEIFQMNL</sequence>